<sequence>MSGVWNYFKIESEDSVKARCNVCKAEVPRGGKNRAMFNTTNLIRHLRSKHLQQHEEYTAATRVTSLKQPTLSETFKRKEKLPQNSDKAQQITAKIAEFIALDDQPLSVVENVGFRRLMEHLEPRYELPSRHYFTEKALPALHNKLRGHLQALLTDVPAFGFTTDIWSSSVCPMSLLSFTAQWIDSQFNLQHATLQAQNFRGSHTADRVREAIEGMLNSWGIDKPRVHVILRDNARNMVKAMDDMEVKSVGCVAHTLQLAVHEGLLSQRSVIDALATARKIVGHFKHSPLAYSRLEDIQKDLKMDVKRLQQDVQVRWNSSLYMLQSILEQKRALSVYAADYSLPATLTANQWTLMEKTAEVLAPFEELTRDVSNPTASAADVIPAITDYYYNNNNNNNNNNNFLYF</sequence>
<keyword evidence="5" id="KW-0805">Transcription regulation</keyword>
<feature type="domain" description="BED-type" evidence="9">
    <location>
        <begin position="1"/>
        <end position="57"/>
    </location>
</feature>
<evidence type="ECO:0000256" key="1">
    <source>
        <dbReference type="ARBA" id="ARBA00004123"/>
    </source>
</evidence>
<reference evidence="10 11" key="1">
    <citation type="journal article" date="2022" name="G3 (Bethesda)">
        <title>Evaluating Illumina-, Nanopore-, and PacBio-based genome assembly strategies with the bald notothen, Trematomus borchgrevinki.</title>
        <authorList>
            <person name="Rayamajhi N."/>
            <person name="Cheng C.C."/>
            <person name="Catchen J.M."/>
        </authorList>
    </citation>
    <scope>NUCLEOTIDE SEQUENCE [LARGE SCALE GENOMIC DNA]</scope>
    <source>
        <strain evidence="10">AGRC-2024</strain>
    </source>
</reference>
<dbReference type="SUPFAM" id="SSF57667">
    <property type="entry name" value="beta-beta-alpha zinc fingers"/>
    <property type="match status" value="1"/>
</dbReference>
<dbReference type="InterPro" id="IPR036236">
    <property type="entry name" value="Znf_C2H2_sf"/>
</dbReference>
<dbReference type="PROSITE" id="PS50808">
    <property type="entry name" value="ZF_BED"/>
    <property type="match status" value="1"/>
</dbReference>
<dbReference type="PANTHER" id="PTHR46481:SF10">
    <property type="entry name" value="ZINC FINGER BED DOMAIN-CONTAINING PROTEIN 39"/>
    <property type="match status" value="1"/>
</dbReference>
<dbReference type="InterPro" id="IPR012337">
    <property type="entry name" value="RNaseH-like_sf"/>
</dbReference>
<evidence type="ECO:0000259" key="9">
    <source>
        <dbReference type="PROSITE" id="PS50808"/>
    </source>
</evidence>
<protein>
    <recommendedName>
        <fullName evidence="9">BED-type domain-containing protein</fullName>
    </recommendedName>
</protein>
<evidence type="ECO:0000256" key="8">
    <source>
        <dbReference type="PROSITE-ProRule" id="PRU00027"/>
    </source>
</evidence>
<organism evidence="10 11">
    <name type="scientific">Pagothenia borchgrevinki</name>
    <name type="common">Bald rockcod</name>
    <name type="synonym">Trematomus borchgrevinki</name>
    <dbReference type="NCBI Taxonomy" id="8213"/>
    <lineage>
        <taxon>Eukaryota</taxon>
        <taxon>Metazoa</taxon>
        <taxon>Chordata</taxon>
        <taxon>Craniata</taxon>
        <taxon>Vertebrata</taxon>
        <taxon>Euteleostomi</taxon>
        <taxon>Actinopterygii</taxon>
        <taxon>Neopterygii</taxon>
        <taxon>Teleostei</taxon>
        <taxon>Neoteleostei</taxon>
        <taxon>Acanthomorphata</taxon>
        <taxon>Eupercaria</taxon>
        <taxon>Perciformes</taxon>
        <taxon>Notothenioidei</taxon>
        <taxon>Nototheniidae</taxon>
        <taxon>Pagothenia</taxon>
    </lineage>
</organism>
<dbReference type="PANTHER" id="PTHR46481">
    <property type="entry name" value="ZINC FINGER BED DOMAIN-CONTAINING PROTEIN 4"/>
    <property type="match status" value="1"/>
</dbReference>
<dbReference type="GO" id="GO:0009791">
    <property type="term" value="P:post-embryonic development"/>
    <property type="evidence" value="ECO:0007669"/>
    <property type="project" value="UniProtKB-ARBA"/>
</dbReference>
<dbReference type="GO" id="GO:0005634">
    <property type="term" value="C:nucleus"/>
    <property type="evidence" value="ECO:0007669"/>
    <property type="project" value="UniProtKB-SubCell"/>
</dbReference>
<name>A0ABD2FGP2_PAGBO</name>
<dbReference type="Proteomes" id="UP001619887">
    <property type="component" value="Unassembled WGS sequence"/>
</dbReference>
<evidence type="ECO:0000256" key="5">
    <source>
        <dbReference type="ARBA" id="ARBA00023015"/>
    </source>
</evidence>
<evidence type="ECO:0000256" key="6">
    <source>
        <dbReference type="ARBA" id="ARBA00023163"/>
    </source>
</evidence>
<evidence type="ECO:0000256" key="4">
    <source>
        <dbReference type="ARBA" id="ARBA00022833"/>
    </source>
</evidence>
<reference evidence="10 11" key="2">
    <citation type="journal article" date="2024" name="G3 (Bethesda)">
        <title>The genome of the cryopelagic Antarctic bald notothen, Trematomus borchgrevinki.</title>
        <authorList>
            <person name="Rayamajhi N."/>
            <person name="Rivera-Colon A.G."/>
            <person name="Minhas B.F."/>
            <person name="Cheng C.C."/>
            <person name="Catchen J.M."/>
        </authorList>
    </citation>
    <scope>NUCLEOTIDE SEQUENCE [LARGE SCALE GENOMIC DNA]</scope>
    <source>
        <strain evidence="10">AGRC-2024</strain>
    </source>
</reference>
<dbReference type="AlphaFoldDB" id="A0ABD2FGP2"/>
<keyword evidence="2" id="KW-0479">Metal-binding</keyword>
<keyword evidence="11" id="KW-1185">Reference proteome</keyword>
<evidence type="ECO:0000313" key="11">
    <source>
        <dbReference type="Proteomes" id="UP001619887"/>
    </source>
</evidence>
<dbReference type="EMBL" id="JBIYXZ010002090">
    <property type="protein sequence ID" value="KAL3040779.1"/>
    <property type="molecule type" value="Genomic_DNA"/>
</dbReference>
<comment type="subcellular location">
    <subcellularLocation>
        <location evidence="1">Nucleus</location>
    </subcellularLocation>
</comment>
<dbReference type="GO" id="GO:0008270">
    <property type="term" value="F:zinc ion binding"/>
    <property type="evidence" value="ECO:0007669"/>
    <property type="project" value="UniProtKB-KW"/>
</dbReference>
<dbReference type="InterPro" id="IPR052035">
    <property type="entry name" value="ZnF_BED_domain_contain"/>
</dbReference>
<gene>
    <name evidence="10" type="ORF">OYC64_011722</name>
</gene>
<dbReference type="Pfam" id="PF02892">
    <property type="entry name" value="zf-BED"/>
    <property type="match status" value="1"/>
</dbReference>
<evidence type="ECO:0000256" key="3">
    <source>
        <dbReference type="ARBA" id="ARBA00022771"/>
    </source>
</evidence>
<dbReference type="SUPFAM" id="SSF140996">
    <property type="entry name" value="Hermes dimerisation domain"/>
    <property type="match status" value="1"/>
</dbReference>
<evidence type="ECO:0000256" key="7">
    <source>
        <dbReference type="ARBA" id="ARBA00023242"/>
    </source>
</evidence>
<dbReference type="SMART" id="SM00614">
    <property type="entry name" value="ZnF_BED"/>
    <property type="match status" value="1"/>
</dbReference>
<proteinExistence type="predicted"/>
<evidence type="ECO:0000313" key="10">
    <source>
        <dbReference type="EMBL" id="KAL3040779.1"/>
    </source>
</evidence>
<dbReference type="SUPFAM" id="SSF53098">
    <property type="entry name" value="Ribonuclease H-like"/>
    <property type="match status" value="1"/>
</dbReference>
<accession>A0ABD2FGP2</accession>
<dbReference type="InterPro" id="IPR003656">
    <property type="entry name" value="Znf_BED"/>
</dbReference>
<keyword evidence="3 8" id="KW-0863">Zinc-finger</keyword>
<evidence type="ECO:0000256" key="2">
    <source>
        <dbReference type="ARBA" id="ARBA00022723"/>
    </source>
</evidence>
<keyword evidence="6" id="KW-0804">Transcription</keyword>
<comment type="caution">
    <text evidence="10">The sequence shown here is derived from an EMBL/GenBank/DDBJ whole genome shotgun (WGS) entry which is preliminary data.</text>
</comment>
<keyword evidence="4" id="KW-0862">Zinc</keyword>
<keyword evidence="7" id="KW-0539">Nucleus</keyword>